<dbReference type="InterPro" id="IPR003594">
    <property type="entry name" value="HATPase_dom"/>
</dbReference>
<keyword evidence="5" id="KW-0418">Kinase</keyword>
<keyword evidence="7" id="KW-1133">Transmembrane helix</keyword>
<organism evidence="9 10">
    <name type="scientific">Eiseniibacteriota bacterium</name>
    <dbReference type="NCBI Taxonomy" id="2212470"/>
    <lineage>
        <taxon>Bacteria</taxon>
        <taxon>Candidatus Eiseniibacteriota</taxon>
    </lineage>
</organism>
<dbReference type="Pfam" id="PF02518">
    <property type="entry name" value="HATPase_c"/>
    <property type="match status" value="1"/>
</dbReference>
<dbReference type="PANTHER" id="PTHR43047">
    <property type="entry name" value="TWO-COMPONENT HISTIDINE PROTEIN KINASE"/>
    <property type="match status" value="1"/>
</dbReference>
<dbReference type="Proteomes" id="UP000580839">
    <property type="component" value="Unassembled WGS sequence"/>
</dbReference>
<dbReference type="CDD" id="cd00082">
    <property type="entry name" value="HisKA"/>
    <property type="match status" value="1"/>
</dbReference>
<dbReference type="InterPro" id="IPR036097">
    <property type="entry name" value="HisK_dim/P_sf"/>
</dbReference>
<dbReference type="PROSITE" id="PS50109">
    <property type="entry name" value="HIS_KIN"/>
    <property type="match status" value="1"/>
</dbReference>
<keyword evidence="4" id="KW-0808">Transferase</keyword>
<dbReference type="GO" id="GO:0009927">
    <property type="term" value="F:histidine phosphotransfer kinase activity"/>
    <property type="evidence" value="ECO:0007669"/>
    <property type="project" value="TreeGrafter"/>
</dbReference>
<dbReference type="Gene3D" id="6.10.340.10">
    <property type="match status" value="1"/>
</dbReference>
<keyword evidence="7" id="KW-0812">Transmembrane</keyword>
<evidence type="ECO:0000256" key="2">
    <source>
        <dbReference type="ARBA" id="ARBA00012438"/>
    </source>
</evidence>
<protein>
    <recommendedName>
        <fullName evidence="2">histidine kinase</fullName>
        <ecNumber evidence="2">2.7.13.3</ecNumber>
    </recommendedName>
</protein>
<keyword evidence="7" id="KW-0472">Membrane</keyword>
<dbReference type="SUPFAM" id="SSF47384">
    <property type="entry name" value="Homodimeric domain of signal transducing histidine kinase"/>
    <property type="match status" value="1"/>
</dbReference>
<dbReference type="InterPro" id="IPR036890">
    <property type="entry name" value="HATPase_C_sf"/>
</dbReference>
<proteinExistence type="predicted"/>
<evidence type="ECO:0000256" key="6">
    <source>
        <dbReference type="SAM" id="MobiDB-lite"/>
    </source>
</evidence>
<evidence type="ECO:0000256" key="7">
    <source>
        <dbReference type="SAM" id="Phobius"/>
    </source>
</evidence>
<evidence type="ECO:0000256" key="3">
    <source>
        <dbReference type="ARBA" id="ARBA00022553"/>
    </source>
</evidence>
<dbReference type="GO" id="GO:0000155">
    <property type="term" value="F:phosphorelay sensor kinase activity"/>
    <property type="evidence" value="ECO:0007669"/>
    <property type="project" value="InterPro"/>
</dbReference>
<dbReference type="AlphaFoldDB" id="A0A849SR48"/>
<dbReference type="SMART" id="SM00387">
    <property type="entry name" value="HATPase_c"/>
    <property type="match status" value="1"/>
</dbReference>
<dbReference type="FunFam" id="3.30.565.10:FF:000006">
    <property type="entry name" value="Sensor histidine kinase WalK"/>
    <property type="match status" value="1"/>
</dbReference>
<dbReference type="PRINTS" id="PR00344">
    <property type="entry name" value="BCTRLSENSOR"/>
</dbReference>
<dbReference type="GO" id="GO:0005886">
    <property type="term" value="C:plasma membrane"/>
    <property type="evidence" value="ECO:0007669"/>
    <property type="project" value="TreeGrafter"/>
</dbReference>
<dbReference type="InterPro" id="IPR004358">
    <property type="entry name" value="Sig_transdc_His_kin-like_C"/>
</dbReference>
<dbReference type="Pfam" id="PF05228">
    <property type="entry name" value="CHASE4"/>
    <property type="match status" value="1"/>
</dbReference>
<evidence type="ECO:0000259" key="8">
    <source>
        <dbReference type="PROSITE" id="PS50109"/>
    </source>
</evidence>
<sequence length="616" mass="67940">MPRGLDPRFAGTSQFSKIQTRVGLVLVATTLMLAVVMYAMQHSQSRQMEAMLRERALESQRVLGRILELRASGARNHADDYTRWDEFVEFVHTRDPEWAQINLTGGIPTFGLDVAWVLDARRQLVVGANPSAVPVLSRLPFTEQSLARRLAREPIGHFFASTQAGVLEIWTSSIQPSEDFKRSTPPAGYYVVGRLWTPERITELASVSAGDVRIVPASGLPAGVESRAETGRIEVRVPFPGINGRPVAGLEFSATFVEGRRINRVLKQSSMLAVLGAVLSLVLVWWAVTRWVARPLAAITRAMREEDATQLTREVHRHDELGEVARLVAQFFAQRDRLIEARKVAEDAAMAKSHFLANISHELRTPMHGILSFSRFGMRDAELATRSELHENFLQINQCGESLLTLLNALLDLSKLEAGRMSFAFSDVSMAQVVDVAADEFRSLFHEQMIELRVHEEPDLPPVVADRMRLIQVLRNLVSNAAKFTPAVGVVVIRLESAGDVQRVSVEDSGRGIPAGEEELIFNKFVQASHTNPRTSGGTGLGLAICREIVEAHEGRIWAENRLEGGARVVFEVPVAGPASAHESDADRESDAASKPGLNAKPIATSNMNQRWGRAA</sequence>
<gene>
    <name evidence="9" type="ORF">HOP12_13230</name>
</gene>
<evidence type="ECO:0000256" key="1">
    <source>
        <dbReference type="ARBA" id="ARBA00000085"/>
    </source>
</evidence>
<dbReference type="EC" id="2.7.13.3" evidence="2"/>
<dbReference type="InterPro" id="IPR003661">
    <property type="entry name" value="HisK_dim/P_dom"/>
</dbReference>
<dbReference type="InterPro" id="IPR007892">
    <property type="entry name" value="CHASE4"/>
</dbReference>
<comment type="catalytic activity">
    <reaction evidence="1">
        <text>ATP + protein L-histidine = ADP + protein N-phospho-L-histidine.</text>
        <dbReference type="EC" id="2.7.13.3"/>
    </reaction>
</comment>
<feature type="domain" description="Histidine kinase" evidence="8">
    <location>
        <begin position="358"/>
        <end position="577"/>
    </location>
</feature>
<dbReference type="SUPFAM" id="SSF55874">
    <property type="entry name" value="ATPase domain of HSP90 chaperone/DNA topoisomerase II/histidine kinase"/>
    <property type="match status" value="1"/>
</dbReference>
<dbReference type="Gene3D" id="1.10.287.130">
    <property type="match status" value="1"/>
</dbReference>
<dbReference type="InterPro" id="IPR005467">
    <property type="entry name" value="His_kinase_dom"/>
</dbReference>
<accession>A0A849SR48</accession>
<feature type="transmembrane region" description="Helical" evidence="7">
    <location>
        <begin position="270"/>
        <end position="288"/>
    </location>
</feature>
<comment type="caution">
    <text evidence="9">The sequence shown here is derived from an EMBL/GenBank/DDBJ whole genome shotgun (WGS) entry which is preliminary data.</text>
</comment>
<evidence type="ECO:0000256" key="4">
    <source>
        <dbReference type="ARBA" id="ARBA00022679"/>
    </source>
</evidence>
<feature type="region of interest" description="Disordered" evidence="6">
    <location>
        <begin position="579"/>
        <end position="616"/>
    </location>
</feature>
<dbReference type="PANTHER" id="PTHR43047:SF72">
    <property type="entry name" value="OSMOSENSING HISTIDINE PROTEIN KINASE SLN1"/>
    <property type="match status" value="1"/>
</dbReference>
<feature type="transmembrane region" description="Helical" evidence="7">
    <location>
        <begin position="20"/>
        <end position="40"/>
    </location>
</feature>
<feature type="compositionally biased region" description="Basic and acidic residues" evidence="6">
    <location>
        <begin position="582"/>
        <end position="592"/>
    </location>
</feature>
<dbReference type="Pfam" id="PF00512">
    <property type="entry name" value="HisKA"/>
    <property type="match status" value="1"/>
</dbReference>
<keyword evidence="3" id="KW-0597">Phosphoprotein</keyword>
<dbReference type="EMBL" id="JABFRW010000172">
    <property type="protein sequence ID" value="NOT35104.1"/>
    <property type="molecule type" value="Genomic_DNA"/>
</dbReference>
<name>A0A849SR48_UNCEI</name>
<dbReference type="SMART" id="SM00388">
    <property type="entry name" value="HisKA"/>
    <property type="match status" value="1"/>
</dbReference>
<dbReference type="Gene3D" id="3.30.565.10">
    <property type="entry name" value="Histidine kinase-like ATPase, C-terminal domain"/>
    <property type="match status" value="1"/>
</dbReference>
<evidence type="ECO:0000313" key="9">
    <source>
        <dbReference type="EMBL" id="NOT35104.1"/>
    </source>
</evidence>
<evidence type="ECO:0000313" key="10">
    <source>
        <dbReference type="Proteomes" id="UP000580839"/>
    </source>
</evidence>
<reference evidence="9 10" key="1">
    <citation type="submission" date="2020-04" db="EMBL/GenBank/DDBJ databases">
        <title>Metagenomic profiling of ammonia- and methane-oxidizing microorganisms in a Dutch drinking water treatment plant.</title>
        <authorList>
            <person name="Poghosyan L."/>
            <person name="Leucker S."/>
        </authorList>
    </citation>
    <scope>NUCLEOTIDE SEQUENCE [LARGE SCALE GENOMIC DNA]</scope>
    <source>
        <strain evidence="9">S-RSF-IL-03</strain>
    </source>
</reference>
<evidence type="ECO:0000256" key="5">
    <source>
        <dbReference type="ARBA" id="ARBA00022777"/>
    </source>
</evidence>